<organism evidence="3 4">
    <name type="scientific">Pseudomonas phage vB_PpuM-KoPa-4</name>
    <dbReference type="NCBI Taxonomy" id="3132618"/>
    <lineage>
        <taxon>Viruses</taxon>
        <taxon>Duplodnaviria</taxon>
        <taxon>Heunggongvirae</taxon>
        <taxon>Uroviricota</taxon>
        <taxon>Caudoviricetes</taxon>
        <taxon>Vandenendeviridae</taxon>
        <taxon>Gorskivirinae</taxon>
        <taxon>Tartuvirus</taxon>
        <taxon>Tartuvirus kopa4</taxon>
    </lineage>
</organism>
<feature type="domain" description="DUF7227" evidence="2">
    <location>
        <begin position="1"/>
        <end position="226"/>
    </location>
</feature>
<feature type="region of interest" description="Disordered" evidence="1">
    <location>
        <begin position="1"/>
        <end position="23"/>
    </location>
</feature>
<sequence length="228" mass="24708">MNYHLTPVSSNAKTGPIPVSTSHKDTCPDACPLKAKGCYAAGGPSNIHWKAVTEGKRGTDWEHFLLAVRAIRKGSLWRHNQAGDLPGIAGTSRIDQNMVLQLVKANQGRKGFTYTHYDVIENGLNRATVKFANDNGFTINLSGNNMQHADELKALNIAPVVVIMPVAEDNPKVRYTPAGNKVVRCPAEYNDKVSCATCGLCQVVNRDYIIGFTAHGVSKKHVSLIAKG</sequence>
<dbReference type="InterPro" id="IPR055651">
    <property type="entry name" value="DUF7227"/>
</dbReference>
<evidence type="ECO:0000313" key="3">
    <source>
        <dbReference type="EMBL" id="WYV99269.1"/>
    </source>
</evidence>
<gene>
    <name evidence="3" type="ORF">KoPa4_00101</name>
</gene>
<proteinExistence type="predicted"/>
<accession>A0AAX4MXV6</accession>
<reference evidence="3" key="1">
    <citation type="submission" date="2024-03" db="EMBL/GenBank/DDBJ databases">
        <title>Isolation and characterization of a phage collection against Pseudomonas putida.</title>
        <authorList>
            <person name="Brauer A."/>
            <person name="Rosendahl S."/>
            <person name="Kangsep A."/>
            <person name="Rikberg R."/>
            <person name="Lewanczyk A.C."/>
            <person name="Horak R."/>
            <person name="Tamman H."/>
        </authorList>
    </citation>
    <scope>NUCLEOTIDE SEQUENCE</scope>
</reference>
<dbReference type="EMBL" id="PP496414">
    <property type="protein sequence ID" value="WYV99269.1"/>
    <property type="molecule type" value="Genomic_DNA"/>
</dbReference>
<evidence type="ECO:0000313" key="4">
    <source>
        <dbReference type="Proteomes" id="UP001433872"/>
    </source>
</evidence>
<keyword evidence="4" id="KW-1185">Reference proteome</keyword>
<evidence type="ECO:0000256" key="1">
    <source>
        <dbReference type="SAM" id="MobiDB-lite"/>
    </source>
</evidence>
<protein>
    <recommendedName>
        <fullName evidence="2">DUF7227 domain-containing protein</fullName>
    </recommendedName>
</protein>
<dbReference type="Pfam" id="PF23872">
    <property type="entry name" value="DUF7227"/>
    <property type="match status" value="1"/>
</dbReference>
<evidence type="ECO:0000259" key="2">
    <source>
        <dbReference type="Pfam" id="PF23872"/>
    </source>
</evidence>
<name>A0AAX4MXV6_9CAUD</name>
<dbReference type="Proteomes" id="UP001433872">
    <property type="component" value="Segment"/>
</dbReference>